<name>A0ABZ2ZZ56_9MICC</name>
<dbReference type="PANTHER" id="PTHR42715:SF10">
    <property type="entry name" value="BETA-GLUCOSIDASE"/>
    <property type="match status" value="1"/>
</dbReference>
<dbReference type="GO" id="GO:0016787">
    <property type="term" value="F:hydrolase activity"/>
    <property type="evidence" value="ECO:0007669"/>
    <property type="project" value="UniProtKB-KW"/>
</dbReference>
<sequence>MEIPAMPDLTLEEKLELLSGAGFWETAAFPAQGIRALVLSDGPHGVRRPAGDGAGLELGESLPATCFPAECATACSWDRSLLAELGTAVAHEARAQGVDVLLGPGLNIKRTPLCGRNFEYFSEDPLLAGELGAAWTAAVQAAGVGASPKHFAANNQEADRMRVDAVVDQRTLHEIYLRAFEIVVRTAGPWTVMAAYNKVNGLHAAENPWLLGTVLRDTWGYEGVVVSDWGAVTDRAAALAAGLDLEMPSSGGLGVRELAAALDAGTITEELVNVSVERILALMRRAPVQPDAGAGTAAGTADGTSAGRAAGTASGTAGAEADYAAHHDLARRAAAASMVLLQNDGGILPLSSEGTLAVIGELARTPRYQGSGSSRVNPVRLVTPLDGLQELVPGLLFEPGYVLSRESPCAGEDLVEMAAAAAAAADTAVVFLGLPDAAESEGYDRTTLDLPDAQLELLTAVTEANPRTVVVLSNGGVVNMGWAADVPAVLEAWLPGEAGGGAVADVLLGRDEPGGRLAETVPLRLSDTPAYGNYPGEGGTVRYGEGLLVGYRWYDTRGMEVAYPFGHGYSYTSFAYSDLGVRVVGAGSGQLVHVELTVTNTGGRAGSDVVQLYSGAPGDDAGQQRPLHPRRELRGFEKVRLEPGESRTVEFRLDVRSLSRYEPVTRTWVADAGEYRLEIGASSRDIRLAGVAALDGTVPAPLLGIGSSIEEWLADPEAAAALVSALSEAGGEGAGSASGSASGGAQLAASLALVGSMPLNRLARFPGSPVTPELLKRLEAALKSRRGS</sequence>
<evidence type="ECO:0000313" key="5">
    <source>
        <dbReference type="EMBL" id="WZP17005.1"/>
    </source>
</evidence>
<dbReference type="InterPro" id="IPR026891">
    <property type="entry name" value="Fn3-like"/>
</dbReference>
<dbReference type="SUPFAM" id="SSF51445">
    <property type="entry name" value="(Trans)glycosidases"/>
    <property type="match status" value="1"/>
</dbReference>
<dbReference type="InterPro" id="IPR017853">
    <property type="entry name" value="GH"/>
</dbReference>
<dbReference type="InterPro" id="IPR001764">
    <property type="entry name" value="Glyco_hydro_3_N"/>
</dbReference>
<accession>A0ABZ2ZZ56</accession>
<dbReference type="Gene3D" id="3.20.20.300">
    <property type="entry name" value="Glycoside hydrolase, family 3, N-terminal domain"/>
    <property type="match status" value="1"/>
</dbReference>
<dbReference type="Gene3D" id="2.60.40.10">
    <property type="entry name" value="Immunoglobulins"/>
    <property type="match status" value="1"/>
</dbReference>
<keyword evidence="2 5" id="KW-0378">Hydrolase</keyword>
<evidence type="ECO:0000259" key="4">
    <source>
        <dbReference type="SMART" id="SM01217"/>
    </source>
</evidence>
<comment type="similarity">
    <text evidence="1">Belongs to the glycosyl hydrolase 3 family.</text>
</comment>
<dbReference type="Pfam" id="PF14310">
    <property type="entry name" value="Fn3-like"/>
    <property type="match status" value="1"/>
</dbReference>
<keyword evidence="6" id="KW-1185">Reference proteome</keyword>
<evidence type="ECO:0000256" key="1">
    <source>
        <dbReference type="ARBA" id="ARBA00005336"/>
    </source>
</evidence>
<dbReference type="InterPro" id="IPR013783">
    <property type="entry name" value="Ig-like_fold"/>
</dbReference>
<organism evidence="5 6">
    <name type="scientific">Arthrobacter citreus</name>
    <dbReference type="NCBI Taxonomy" id="1670"/>
    <lineage>
        <taxon>Bacteria</taxon>
        <taxon>Bacillati</taxon>
        <taxon>Actinomycetota</taxon>
        <taxon>Actinomycetes</taxon>
        <taxon>Micrococcales</taxon>
        <taxon>Micrococcaceae</taxon>
        <taxon>Arthrobacter</taxon>
    </lineage>
</organism>
<dbReference type="Pfam" id="PF01915">
    <property type="entry name" value="Glyco_hydro_3_C"/>
    <property type="match status" value="1"/>
</dbReference>
<dbReference type="SMART" id="SM01217">
    <property type="entry name" value="Fn3_like"/>
    <property type="match status" value="1"/>
</dbReference>
<dbReference type="SUPFAM" id="SSF52279">
    <property type="entry name" value="Beta-D-glucan exohydrolase, C-terminal domain"/>
    <property type="match status" value="1"/>
</dbReference>
<dbReference type="EMBL" id="CP151657">
    <property type="protein sequence ID" value="WZP17005.1"/>
    <property type="molecule type" value="Genomic_DNA"/>
</dbReference>
<evidence type="ECO:0000256" key="2">
    <source>
        <dbReference type="ARBA" id="ARBA00022801"/>
    </source>
</evidence>
<evidence type="ECO:0000256" key="3">
    <source>
        <dbReference type="SAM" id="MobiDB-lite"/>
    </source>
</evidence>
<feature type="domain" description="Fibronectin type III-like" evidence="4">
    <location>
        <begin position="608"/>
        <end position="683"/>
    </location>
</feature>
<dbReference type="Pfam" id="PF00933">
    <property type="entry name" value="Glyco_hydro_3"/>
    <property type="match status" value="1"/>
</dbReference>
<proteinExistence type="inferred from homology"/>
<dbReference type="PRINTS" id="PR00133">
    <property type="entry name" value="GLHYDRLASE3"/>
</dbReference>
<dbReference type="Proteomes" id="UP001448858">
    <property type="component" value="Chromosome"/>
</dbReference>
<evidence type="ECO:0000313" key="6">
    <source>
        <dbReference type="Proteomes" id="UP001448858"/>
    </source>
</evidence>
<dbReference type="Gene3D" id="3.40.50.1700">
    <property type="entry name" value="Glycoside hydrolase family 3 C-terminal domain"/>
    <property type="match status" value="1"/>
</dbReference>
<reference evidence="5 6" key="1">
    <citation type="submission" date="2024-04" db="EMBL/GenBank/DDBJ databases">
        <title>Arthrobacter sp. from Plains bison fecal sample.</title>
        <authorList>
            <person name="Ruzzini A."/>
        </authorList>
    </citation>
    <scope>NUCLEOTIDE SEQUENCE [LARGE SCALE GENOMIC DNA]</scope>
    <source>
        <strain evidence="5 6">EINP1</strain>
    </source>
</reference>
<dbReference type="PANTHER" id="PTHR42715">
    <property type="entry name" value="BETA-GLUCOSIDASE"/>
    <property type="match status" value="1"/>
</dbReference>
<dbReference type="InterPro" id="IPR036881">
    <property type="entry name" value="Glyco_hydro_3_C_sf"/>
</dbReference>
<dbReference type="InterPro" id="IPR002772">
    <property type="entry name" value="Glyco_hydro_3_C"/>
</dbReference>
<dbReference type="RefSeq" id="WP_342024604.1">
    <property type="nucleotide sequence ID" value="NZ_CP151657.1"/>
</dbReference>
<dbReference type="InterPro" id="IPR036962">
    <property type="entry name" value="Glyco_hydro_3_N_sf"/>
</dbReference>
<gene>
    <name evidence="5" type="ORF">AAE021_05435</name>
</gene>
<dbReference type="InterPro" id="IPR050288">
    <property type="entry name" value="Cellulose_deg_GH3"/>
</dbReference>
<protein>
    <submittedName>
        <fullName evidence="5">Glycoside hydrolase family 3 C-terminal domain-containing protein</fullName>
    </submittedName>
</protein>
<feature type="region of interest" description="Disordered" evidence="3">
    <location>
        <begin position="291"/>
        <end position="313"/>
    </location>
</feature>